<dbReference type="PANTHER" id="PTHR42709:SF6">
    <property type="entry name" value="UNDECAPRENYL PHOSPHATE TRANSPORTER A"/>
    <property type="match status" value="1"/>
</dbReference>
<feature type="transmembrane region" description="Helical" evidence="7">
    <location>
        <begin position="51"/>
        <end position="73"/>
    </location>
</feature>
<evidence type="ECO:0000256" key="1">
    <source>
        <dbReference type="ARBA" id="ARBA00004651"/>
    </source>
</evidence>
<name>A0ABS4VRQ2_9PSEU</name>
<evidence type="ECO:0000256" key="5">
    <source>
        <dbReference type="ARBA" id="ARBA00022989"/>
    </source>
</evidence>
<evidence type="ECO:0000313" key="10">
    <source>
        <dbReference type="Proteomes" id="UP001519295"/>
    </source>
</evidence>
<dbReference type="EMBL" id="JAGINU010000001">
    <property type="protein sequence ID" value="MBP2366607.1"/>
    <property type="molecule type" value="Genomic_DNA"/>
</dbReference>
<dbReference type="Pfam" id="PF09335">
    <property type="entry name" value="VTT_dom"/>
    <property type="match status" value="1"/>
</dbReference>
<feature type="transmembrane region" description="Helical" evidence="7">
    <location>
        <begin position="134"/>
        <end position="156"/>
    </location>
</feature>
<protein>
    <submittedName>
        <fullName evidence="9">Membrane protein DedA with SNARE-associated domain</fullName>
    </submittedName>
</protein>
<comment type="caution">
    <text evidence="9">The sequence shown here is derived from an EMBL/GenBank/DDBJ whole genome shotgun (WGS) entry which is preliminary data.</text>
</comment>
<dbReference type="Proteomes" id="UP001519295">
    <property type="component" value="Unassembled WGS sequence"/>
</dbReference>
<keyword evidence="5 7" id="KW-1133">Transmembrane helix</keyword>
<dbReference type="InterPro" id="IPR032816">
    <property type="entry name" value="VTT_dom"/>
</dbReference>
<feature type="transmembrane region" description="Helical" evidence="7">
    <location>
        <begin position="12"/>
        <end position="31"/>
    </location>
</feature>
<keyword evidence="6 7" id="KW-0472">Membrane</keyword>
<evidence type="ECO:0000256" key="4">
    <source>
        <dbReference type="ARBA" id="ARBA00022692"/>
    </source>
</evidence>
<comment type="similarity">
    <text evidence="2">Belongs to the DedA family.</text>
</comment>
<organism evidence="9 10">
    <name type="scientific">Pseudonocardia parietis</name>
    <dbReference type="NCBI Taxonomy" id="570936"/>
    <lineage>
        <taxon>Bacteria</taxon>
        <taxon>Bacillati</taxon>
        <taxon>Actinomycetota</taxon>
        <taxon>Actinomycetes</taxon>
        <taxon>Pseudonocardiales</taxon>
        <taxon>Pseudonocardiaceae</taxon>
        <taxon>Pseudonocardia</taxon>
    </lineage>
</organism>
<feature type="domain" description="VTT" evidence="8">
    <location>
        <begin position="30"/>
        <end position="153"/>
    </location>
</feature>
<reference evidence="9 10" key="1">
    <citation type="submission" date="2021-03" db="EMBL/GenBank/DDBJ databases">
        <title>Sequencing the genomes of 1000 actinobacteria strains.</title>
        <authorList>
            <person name="Klenk H.-P."/>
        </authorList>
    </citation>
    <scope>NUCLEOTIDE SEQUENCE [LARGE SCALE GENOMIC DNA]</scope>
    <source>
        <strain evidence="9 10">DSM 45256</strain>
    </source>
</reference>
<feature type="transmembrane region" description="Helical" evidence="7">
    <location>
        <begin position="162"/>
        <end position="185"/>
    </location>
</feature>
<keyword evidence="4 7" id="KW-0812">Transmembrane</keyword>
<dbReference type="PANTHER" id="PTHR42709">
    <property type="entry name" value="ALKALINE PHOSPHATASE LIKE PROTEIN"/>
    <property type="match status" value="1"/>
</dbReference>
<evidence type="ECO:0000256" key="7">
    <source>
        <dbReference type="SAM" id="Phobius"/>
    </source>
</evidence>
<proteinExistence type="inferred from homology"/>
<evidence type="ECO:0000259" key="8">
    <source>
        <dbReference type="Pfam" id="PF09335"/>
    </source>
</evidence>
<evidence type="ECO:0000256" key="3">
    <source>
        <dbReference type="ARBA" id="ARBA00022475"/>
    </source>
</evidence>
<gene>
    <name evidence="9" type="ORF">JOF36_002303</name>
</gene>
<keyword evidence="3" id="KW-1003">Cell membrane</keyword>
<evidence type="ECO:0000256" key="6">
    <source>
        <dbReference type="ARBA" id="ARBA00023136"/>
    </source>
</evidence>
<dbReference type="RefSeq" id="WP_210026679.1">
    <property type="nucleotide sequence ID" value="NZ_JAGINU010000001.1"/>
</dbReference>
<accession>A0ABS4VRQ2</accession>
<sequence length="208" mass="21554">MELVTAVLHSGWLLPALVLMIAVDGPVPMLPSETLLMMATASASVVRDVPMLLGLFLTAVAGSVIGDLAVHALGRGSNRLLPRSAYADHGVSRWVRSNLFRRPVTALAAARFLPGGRLVSCAAAGRLGLGLRPFLAGSAVSSVLWAVYMLVVGLVLGPMTGGNPLLCVLAGAVLAVVTTAVFALVRRIRAVRRRPARVGTPVPVLAGN</sequence>
<comment type="subcellular location">
    <subcellularLocation>
        <location evidence="1">Cell membrane</location>
        <topology evidence="1">Multi-pass membrane protein</topology>
    </subcellularLocation>
</comment>
<evidence type="ECO:0000256" key="2">
    <source>
        <dbReference type="ARBA" id="ARBA00010792"/>
    </source>
</evidence>
<evidence type="ECO:0000313" key="9">
    <source>
        <dbReference type="EMBL" id="MBP2366607.1"/>
    </source>
</evidence>
<dbReference type="InterPro" id="IPR051311">
    <property type="entry name" value="DedA_domain"/>
</dbReference>
<keyword evidence="10" id="KW-1185">Reference proteome</keyword>